<dbReference type="InterPro" id="IPR006016">
    <property type="entry name" value="UspA"/>
</dbReference>
<dbReference type="Gene3D" id="3.40.50.620">
    <property type="entry name" value="HUPs"/>
    <property type="match status" value="2"/>
</dbReference>
<organism evidence="3 4">
    <name type="scientific">Haloplanus rallus</name>
    <dbReference type="NCBI Taxonomy" id="1816183"/>
    <lineage>
        <taxon>Archaea</taxon>
        <taxon>Methanobacteriati</taxon>
        <taxon>Methanobacteriota</taxon>
        <taxon>Stenosarchaea group</taxon>
        <taxon>Halobacteria</taxon>
        <taxon>Halobacteriales</taxon>
        <taxon>Haloferacaceae</taxon>
        <taxon>Haloplanus</taxon>
    </lineage>
</organism>
<dbReference type="PRINTS" id="PR01438">
    <property type="entry name" value="UNVRSLSTRESS"/>
</dbReference>
<evidence type="ECO:0000259" key="2">
    <source>
        <dbReference type="Pfam" id="PF00582"/>
    </source>
</evidence>
<gene>
    <name evidence="3" type="ORF">EI982_06530</name>
</gene>
<proteinExistence type="inferred from homology"/>
<reference evidence="3 4" key="1">
    <citation type="submission" date="2018-12" db="EMBL/GenBank/DDBJ databases">
        <title>Complete genome sequence of Haloplanus rallus MBLA0036.</title>
        <authorList>
            <person name="Nam Y.-d."/>
            <person name="Kang J."/>
            <person name="Chung W.-H."/>
            <person name="Park Y.S."/>
        </authorList>
    </citation>
    <scope>NUCLEOTIDE SEQUENCE [LARGE SCALE GENOMIC DNA]</scope>
    <source>
        <strain evidence="3 4">MBLA0036</strain>
    </source>
</reference>
<evidence type="ECO:0000256" key="1">
    <source>
        <dbReference type="ARBA" id="ARBA00008791"/>
    </source>
</evidence>
<dbReference type="RefSeq" id="WP_157688718.1">
    <property type="nucleotide sequence ID" value="NZ_CP034345.1"/>
</dbReference>
<feature type="domain" description="UspA" evidence="2">
    <location>
        <begin position="152"/>
        <end position="292"/>
    </location>
</feature>
<dbReference type="InterPro" id="IPR006015">
    <property type="entry name" value="Universal_stress_UspA"/>
</dbReference>
<dbReference type="OrthoDB" id="105697at2157"/>
<dbReference type="InterPro" id="IPR014729">
    <property type="entry name" value="Rossmann-like_a/b/a_fold"/>
</dbReference>
<dbReference type="Pfam" id="PF00582">
    <property type="entry name" value="Usp"/>
    <property type="match status" value="2"/>
</dbReference>
<accession>A0A6B9F2B2</accession>
<dbReference type="SUPFAM" id="SSF52402">
    <property type="entry name" value="Adenine nucleotide alpha hydrolases-like"/>
    <property type="match status" value="2"/>
</dbReference>
<protein>
    <submittedName>
        <fullName evidence="3">Universal stress protein</fullName>
    </submittedName>
</protein>
<dbReference type="GeneID" id="43369171"/>
<comment type="similarity">
    <text evidence="1">Belongs to the universal stress protein A family.</text>
</comment>
<dbReference type="PANTHER" id="PTHR46268:SF6">
    <property type="entry name" value="UNIVERSAL STRESS PROTEIN UP12"/>
    <property type="match status" value="1"/>
</dbReference>
<feature type="domain" description="UspA" evidence="2">
    <location>
        <begin position="1"/>
        <end position="134"/>
    </location>
</feature>
<dbReference type="CDD" id="cd00293">
    <property type="entry name" value="USP-like"/>
    <property type="match status" value="2"/>
</dbReference>
<dbReference type="EMBL" id="CP034345">
    <property type="protein sequence ID" value="QGX94465.1"/>
    <property type="molecule type" value="Genomic_DNA"/>
</dbReference>
<sequence length="292" mass="30759">MYDSILVPTDGSAGAETAAEHAFSLAAAFDAEVTVLSVVDAGPVGDAVADRREALEQAAQESVEAVARNADDELPVRTAVKRGRPYETIREYIDHAGIDLVTMGTHGRTGLDRLLLGSVAERVVRTSPVPVLTARADDGDADGAVAGVDSTYESVLVPTDGSEAATAAVEHALAVAERYDATVHVLSVVDMEALAGASSVGMSVPDIAQDLEAEHEAAAETIADRCERRGIEVEIRVEQGTPHRAIDRYVDERGIDLVTMGTHGRTGLDRLLLGSVTDRVIRTSSVPVLTVR</sequence>
<dbReference type="AlphaFoldDB" id="A0A6B9F2B2"/>
<evidence type="ECO:0000313" key="3">
    <source>
        <dbReference type="EMBL" id="QGX94465.1"/>
    </source>
</evidence>
<keyword evidence="4" id="KW-1185">Reference proteome</keyword>
<dbReference type="KEGG" id="hra:EI982_06530"/>
<dbReference type="PANTHER" id="PTHR46268">
    <property type="entry name" value="STRESS RESPONSE PROTEIN NHAX"/>
    <property type="match status" value="1"/>
</dbReference>
<dbReference type="Proteomes" id="UP000428325">
    <property type="component" value="Chromosome"/>
</dbReference>
<evidence type="ECO:0000313" key="4">
    <source>
        <dbReference type="Proteomes" id="UP000428325"/>
    </source>
</evidence>
<name>A0A6B9F2B2_9EURY</name>